<dbReference type="InterPro" id="IPR052168">
    <property type="entry name" value="Cytochrome_b561_oxidase"/>
</dbReference>
<dbReference type="PANTHER" id="PTHR30529">
    <property type="entry name" value="CYTOCHROME B561"/>
    <property type="match status" value="1"/>
</dbReference>
<evidence type="ECO:0000256" key="8">
    <source>
        <dbReference type="ARBA" id="ARBA00022982"/>
    </source>
</evidence>
<keyword evidence="11 13" id="KW-0472">Membrane</keyword>
<keyword evidence="7" id="KW-0479">Metal-binding</keyword>
<evidence type="ECO:0000256" key="3">
    <source>
        <dbReference type="ARBA" id="ARBA00022448"/>
    </source>
</evidence>
<organism evidence="15 16">
    <name type="scientific">Salipiger aestuarii</name>
    <dbReference type="NCBI Taxonomy" id="568098"/>
    <lineage>
        <taxon>Bacteria</taxon>
        <taxon>Pseudomonadati</taxon>
        <taxon>Pseudomonadota</taxon>
        <taxon>Alphaproteobacteria</taxon>
        <taxon>Rhodobacterales</taxon>
        <taxon>Roseobacteraceae</taxon>
        <taxon>Salipiger</taxon>
    </lineage>
</organism>
<feature type="domain" description="Lipid/polyisoprenoid-binding YceI-like" evidence="14">
    <location>
        <begin position="239"/>
        <end position="394"/>
    </location>
</feature>
<dbReference type="Gene3D" id="2.40.128.110">
    <property type="entry name" value="Lipid/polyisoprenoid-binding, YceI-like"/>
    <property type="match status" value="1"/>
</dbReference>
<evidence type="ECO:0000256" key="12">
    <source>
        <dbReference type="ARBA" id="ARBA00037975"/>
    </source>
</evidence>
<dbReference type="GO" id="GO:0005886">
    <property type="term" value="C:plasma membrane"/>
    <property type="evidence" value="ECO:0007669"/>
    <property type="project" value="UniProtKB-SubCell"/>
</dbReference>
<dbReference type="SMART" id="SM00867">
    <property type="entry name" value="YceI"/>
    <property type="match status" value="1"/>
</dbReference>
<feature type="transmembrane region" description="Helical" evidence="13">
    <location>
        <begin position="202"/>
        <end position="222"/>
    </location>
</feature>
<dbReference type="Gene3D" id="1.20.950.20">
    <property type="entry name" value="Transmembrane di-heme cytochromes, Chain C"/>
    <property type="match status" value="1"/>
</dbReference>
<comment type="subcellular location">
    <subcellularLocation>
        <location evidence="2">Cell membrane</location>
        <topology evidence="2">Multi-pass membrane protein</topology>
    </subcellularLocation>
</comment>
<dbReference type="RefSeq" id="WP_111550677.1">
    <property type="nucleotide sequence ID" value="NZ_LIQE01000022.1"/>
</dbReference>
<comment type="cofactor">
    <cofactor evidence="1">
        <name>heme b</name>
        <dbReference type="ChEBI" id="CHEBI:60344"/>
    </cofactor>
</comment>
<dbReference type="Pfam" id="PF04264">
    <property type="entry name" value="YceI"/>
    <property type="match status" value="1"/>
</dbReference>
<dbReference type="SUPFAM" id="SSF101874">
    <property type="entry name" value="YceI-like"/>
    <property type="match status" value="1"/>
</dbReference>
<evidence type="ECO:0000256" key="13">
    <source>
        <dbReference type="SAM" id="Phobius"/>
    </source>
</evidence>
<keyword evidence="4" id="KW-1003">Cell membrane</keyword>
<evidence type="ECO:0000256" key="5">
    <source>
        <dbReference type="ARBA" id="ARBA00022617"/>
    </source>
</evidence>
<evidence type="ECO:0000256" key="1">
    <source>
        <dbReference type="ARBA" id="ARBA00001970"/>
    </source>
</evidence>
<feature type="transmembrane region" description="Helical" evidence="13">
    <location>
        <begin position="96"/>
        <end position="114"/>
    </location>
</feature>
<keyword evidence="10" id="KW-0408">Iron</keyword>
<dbReference type="Pfam" id="PF01292">
    <property type="entry name" value="Ni_hydr_CYTB"/>
    <property type="match status" value="1"/>
</dbReference>
<evidence type="ECO:0000256" key="6">
    <source>
        <dbReference type="ARBA" id="ARBA00022692"/>
    </source>
</evidence>
<evidence type="ECO:0000256" key="11">
    <source>
        <dbReference type="ARBA" id="ARBA00023136"/>
    </source>
</evidence>
<evidence type="ECO:0000256" key="7">
    <source>
        <dbReference type="ARBA" id="ARBA00022723"/>
    </source>
</evidence>
<accession>A0A327Y1B8</accession>
<dbReference type="AlphaFoldDB" id="A0A327Y1B8"/>
<dbReference type="InterPro" id="IPR011577">
    <property type="entry name" value="Cyt_b561_bac/Ni-Hgenase"/>
</dbReference>
<dbReference type="InterPro" id="IPR007372">
    <property type="entry name" value="Lipid/polyisoprenoid-bd_YceI"/>
</dbReference>
<evidence type="ECO:0000256" key="10">
    <source>
        <dbReference type="ARBA" id="ARBA00023004"/>
    </source>
</evidence>
<evidence type="ECO:0000313" key="16">
    <source>
        <dbReference type="Proteomes" id="UP000249165"/>
    </source>
</evidence>
<keyword evidence="9 13" id="KW-1133">Transmembrane helix</keyword>
<dbReference type="PANTHER" id="PTHR30529:SF1">
    <property type="entry name" value="CYTOCHROME B561 HOMOLOG 2"/>
    <property type="match status" value="1"/>
</dbReference>
<keyword evidence="16" id="KW-1185">Reference proteome</keyword>
<dbReference type="OrthoDB" id="1247465at2"/>
<name>A0A327Y1B8_9RHOB</name>
<dbReference type="GO" id="GO:0022904">
    <property type="term" value="P:respiratory electron transport chain"/>
    <property type="evidence" value="ECO:0007669"/>
    <property type="project" value="InterPro"/>
</dbReference>
<dbReference type="GO" id="GO:0046872">
    <property type="term" value="F:metal ion binding"/>
    <property type="evidence" value="ECO:0007669"/>
    <property type="project" value="UniProtKB-KW"/>
</dbReference>
<evidence type="ECO:0000256" key="4">
    <source>
        <dbReference type="ARBA" id="ARBA00022475"/>
    </source>
</evidence>
<protein>
    <submittedName>
        <fullName evidence="15">Cytochrome b561</fullName>
    </submittedName>
</protein>
<keyword evidence="6 13" id="KW-0812">Transmembrane</keyword>
<keyword evidence="5" id="KW-0349">Heme</keyword>
<dbReference type="InterPro" id="IPR036761">
    <property type="entry name" value="TTHA0802/YceI-like_sf"/>
</dbReference>
<comment type="caution">
    <text evidence="15">The sequence shown here is derived from an EMBL/GenBank/DDBJ whole genome shotgun (WGS) entry which is preliminary data.</text>
</comment>
<evidence type="ECO:0000313" key="15">
    <source>
        <dbReference type="EMBL" id="RAK14880.1"/>
    </source>
</evidence>
<dbReference type="EMBL" id="QLMG01000027">
    <property type="protein sequence ID" value="RAK14880.1"/>
    <property type="molecule type" value="Genomic_DNA"/>
</dbReference>
<dbReference type="SUPFAM" id="SSF81342">
    <property type="entry name" value="Transmembrane di-heme cytochromes"/>
    <property type="match status" value="1"/>
</dbReference>
<feature type="transmembrane region" description="Helical" evidence="13">
    <location>
        <begin position="59"/>
        <end position="76"/>
    </location>
</feature>
<evidence type="ECO:0000256" key="9">
    <source>
        <dbReference type="ARBA" id="ARBA00022989"/>
    </source>
</evidence>
<reference evidence="15 16" key="1">
    <citation type="submission" date="2018-06" db="EMBL/GenBank/DDBJ databases">
        <title>Genomic Encyclopedia of Archaeal and Bacterial Type Strains, Phase II (KMG-II): from individual species to whole genera.</title>
        <authorList>
            <person name="Goeker M."/>
        </authorList>
    </citation>
    <scope>NUCLEOTIDE SEQUENCE [LARGE SCALE GENOMIC DNA]</scope>
    <source>
        <strain evidence="15 16">DSM 22011</strain>
    </source>
</reference>
<gene>
    <name evidence="15" type="ORF">ATI53_102711</name>
</gene>
<dbReference type="Proteomes" id="UP000249165">
    <property type="component" value="Unassembled WGS sequence"/>
</dbReference>
<evidence type="ECO:0000256" key="2">
    <source>
        <dbReference type="ARBA" id="ARBA00004651"/>
    </source>
</evidence>
<comment type="similarity">
    <text evidence="12">Belongs to the cytochrome b561 family.</text>
</comment>
<dbReference type="GO" id="GO:0020037">
    <property type="term" value="F:heme binding"/>
    <property type="evidence" value="ECO:0007669"/>
    <property type="project" value="TreeGrafter"/>
</dbReference>
<keyword evidence="3" id="KW-0813">Transport</keyword>
<feature type="transmembrane region" description="Helical" evidence="13">
    <location>
        <begin position="16"/>
        <end position="38"/>
    </location>
</feature>
<sequence>MSLSNTSTAYGGLTRFFHWAIALGIAIMVPLGWTAHLWPMQEAAQIATKTTLFSAHKTLGVGLFAIALARIVWALGQTRPVPLHPERRAETLLAETVHWALYAALVIVPLTGWIEHAATEGFAPIWWPLGQNLPMVPTAPAVAETFATVHFLSQWLLVGMLALHVTGAIRHAAIDRDATLARMVRGTPGGNPAVRTSHAAPAALALLAWVALFGGAAAAGLLGTNATRPAAHLKPAVSDWQIQDGTLAIRVTQMGAQVTGSFADWTAAIAWQPRDTPGPEGDVTVRISVPSLTLGSVSKQALGPDFLAADSFPTATFSATLLRTETGREAQGTLTLKDAEVPITLPFDLTLDGDTARMTGQATLDRRDYAVGTGMTDPGQLAYDVEVLVDLVATRAAR</sequence>
<keyword evidence="8" id="KW-0249">Electron transport</keyword>
<dbReference type="InterPro" id="IPR016174">
    <property type="entry name" value="Di-haem_cyt_TM"/>
</dbReference>
<dbReference type="GO" id="GO:0009055">
    <property type="term" value="F:electron transfer activity"/>
    <property type="evidence" value="ECO:0007669"/>
    <property type="project" value="InterPro"/>
</dbReference>
<evidence type="ECO:0000259" key="14">
    <source>
        <dbReference type="SMART" id="SM00867"/>
    </source>
</evidence>
<proteinExistence type="inferred from homology"/>